<sequence length="92" mass="10757">MERLKSIKPLKEKPKRLLSEIYLISYSSTILLQNALIHRNEITVSEDIKNILFSEAIKISKALISDNFQDNLSYSKKEVNEFYKKVGIKRKI</sequence>
<reference evidence="1" key="1">
    <citation type="submission" date="2023-09" db="EMBL/GenBank/DDBJ databases">
        <title>Arcobacter tbilisiensis sp. nov. isolated from chicken meat in Tbilisi, Georgia.</title>
        <authorList>
            <person name="Matthias R."/>
            <person name="Zautner A.E."/>
        </authorList>
    </citation>
    <scope>NUCLEOTIDE SEQUENCE</scope>
    <source>
        <strain evidence="1">LEO 65</strain>
    </source>
</reference>
<protein>
    <submittedName>
        <fullName evidence="1">Uncharacterized protein</fullName>
    </submittedName>
</protein>
<evidence type="ECO:0000313" key="1">
    <source>
        <dbReference type="EMBL" id="WNL36441.1"/>
    </source>
</evidence>
<accession>A0AA96DXB0</accession>
<dbReference type="EMBL" id="CP134842">
    <property type="protein sequence ID" value="WNL36441.1"/>
    <property type="molecule type" value="Genomic_DNA"/>
</dbReference>
<dbReference type="AlphaFoldDB" id="A0AA96DXB0"/>
<proteinExistence type="predicted"/>
<gene>
    <name evidence="1" type="ORF">RMQ66_01280</name>
</gene>
<organism evidence="1">
    <name type="scientific">Arcobacter sp. AZ-2023</name>
    <dbReference type="NCBI Taxonomy" id="3074453"/>
    <lineage>
        <taxon>Bacteria</taxon>
        <taxon>Pseudomonadati</taxon>
        <taxon>Campylobacterota</taxon>
        <taxon>Epsilonproteobacteria</taxon>
        <taxon>Campylobacterales</taxon>
        <taxon>Arcobacteraceae</taxon>
        <taxon>Arcobacter</taxon>
    </lineage>
</organism>
<name>A0AA96DXB0_9BACT</name>